<evidence type="ECO:0000256" key="1">
    <source>
        <dbReference type="SAM" id="MobiDB-lite"/>
    </source>
</evidence>
<dbReference type="AlphaFoldDB" id="A0A182JEQ1"/>
<sequence>MTMLQLTIRLYTVRSGGEEGTGWSAEREALSLSPERLGNDDDKTSAPRQRLTNNERQLRPSSAVDPNSNYWKYAEIARNETSARAWKLLPTLDSCFRLCNPETGLYLMVGENDFTYTVPSSLLQSQPREAFTFGPYYPQWPASLDALITNTRKQHQLCASLEDVPNMDRLIVAYSQQTAATHRAECRWQLQPVLCPRPDYC</sequence>
<reference evidence="2" key="1">
    <citation type="submission" date="2022-08" db="UniProtKB">
        <authorList>
            <consortium name="EnsemblMetazoa"/>
        </authorList>
    </citation>
    <scope>IDENTIFICATION</scope>
    <source>
        <strain evidence="2">EBRO</strain>
    </source>
</reference>
<organism evidence="2">
    <name type="scientific">Anopheles atroparvus</name>
    <name type="common">European mosquito</name>
    <dbReference type="NCBI Taxonomy" id="41427"/>
    <lineage>
        <taxon>Eukaryota</taxon>
        <taxon>Metazoa</taxon>
        <taxon>Ecdysozoa</taxon>
        <taxon>Arthropoda</taxon>
        <taxon>Hexapoda</taxon>
        <taxon>Insecta</taxon>
        <taxon>Pterygota</taxon>
        <taxon>Neoptera</taxon>
        <taxon>Endopterygota</taxon>
        <taxon>Diptera</taxon>
        <taxon>Nematocera</taxon>
        <taxon>Culicoidea</taxon>
        <taxon>Culicidae</taxon>
        <taxon>Anophelinae</taxon>
        <taxon>Anopheles</taxon>
    </lineage>
</organism>
<dbReference type="EnsemblMetazoa" id="AATE016690-RA">
    <property type="protein sequence ID" value="AATE016690-PA.1"/>
    <property type="gene ID" value="AATE016690"/>
</dbReference>
<dbReference type="VEuPathDB" id="VectorBase:AATE016690"/>
<proteinExistence type="predicted"/>
<name>A0A182JEQ1_ANOAO</name>
<protein>
    <submittedName>
        <fullName evidence="2">Uncharacterized protein</fullName>
    </submittedName>
</protein>
<feature type="compositionally biased region" description="Polar residues" evidence="1">
    <location>
        <begin position="46"/>
        <end position="55"/>
    </location>
</feature>
<evidence type="ECO:0000313" key="2">
    <source>
        <dbReference type="EnsemblMetazoa" id="AATE016690-PA.1"/>
    </source>
</evidence>
<accession>A0A182JEQ1</accession>
<feature type="region of interest" description="Disordered" evidence="1">
    <location>
        <begin position="29"/>
        <end position="64"/>
    </location>
</feature>